<evidence type="ECO:0000313" key="2">
    <source>
        <dbReference type="EMBL" id="OAG34073.1"/>
    </source>
</evidence>
<dbReference type="GeneID" id="34606880"/>
<feature type="compositionally biased region" description="Polar residues" evidence="1">
    <location>
        <begin position="1"/>
        <end position="13"/>
    </location>
</feature>
<keyword evidence="3" id="KW-1185">Reference proteome</keyword>
<accession>A0A177EQ11</accession>
<dbReference type="AlphaFoldDB" id="A0A177EQ11"/>
<feature type="compositionally biased region" description="Low complexity" evidence="1">
    <location>
        <begin position="94"/>
        <end position="105"/>
    </location>
</feature>
<dbReference type="EMBL" id="LVKK01000183">
    <property type="protein sequence ID" value="OAG34073.1"/>
    <property type="molecule type" value="Genomic_DNA"/>
</dbReference>
<feature type="compositionally biased region" description="Polar residues" evidence="1">
    <location>
        <begin position="708"/>
        <end position="717"/>
    </location>
</feature>
<dbReference type="Proteomes" id="UP000077002">
    <property type="component" value="Unassembled WGS sequence"/>
</dbReference>
<feature type="region of interest" description="Disordered" evidence="1">
    <location>
        <begin position="298"/>
        <end position="402"/>
    </location>
</feature>
<dbReference type="OrthoDB" id="4161682at2759"/>
<reference evidence="2 3" key="1">
    <citation type="submission" date="2016-03" db="EMBL/GenBank/DDBJ databases">
        <title>Draft genome sequence of the Fonsecaea monophora CBS 269.37.</title>
        <authorList>
            <person name="Bombassaro A."/>
            <person name="Vinicius W.A."/>
            <person name="De Hoog S."/>
            <person name="Sun J."/>
            <person name="Souza E.M."/>
            <person name="Raittz R.T."/>
            <person name="Costa F."/>
            <person name="Leao A.C."/>
            <person name="Tadra-Sfeir M.Z."/>
            <person name="Baura V."/>
            <person name="Balsanelli E."/>
            <person name="Pedrosa F.O."/>
            <person name="Moreno L.F."/>
            <person name="Steffens M.B."/>
            <person name="Xi L."/>
            <person name="Bocca A.L."/>
            <person name="Felipe M.S."/>
            <person name="Teixeira M."/>
            <person name="Telles Filho F.Q."/>
            <person name="Azevedo C.M."/>
            <person name="Gomes R."/>
            <person name="Vicente V.A."/>
        </authorList>
    </citation>
    <scope>NUCLEOTIDE SEQUENCE [LARGE SCALE GENOMIC DNA]</scope>
    <source>
        <strain evidence="2 3">CBS 269.37</strain>
    </source>
</reference>
<feature type="compositionally biased region" description="Polar residues" evidence="1">
    <location>
        <begin position="36"/>
        <end position="48"/>
    </location>
</feature>
<dbReference type="RefSeq" id="XP_022506025.1">
    <property type="nucleotide sequence ID" value="XM_022661676.1"/>
</dbReference>
<feature type="compositionally biased region" description="Polar residues" evidence="1">
    <location>
        <begin position="69"/>
        <end position="93"/>
    </location>
</feature>
<evidence type="ECO:0000256" key="1">
    <source>
        <dbReference type="SAM" id="MobiDB-lite"/>
    </source>
</evidence>
<sequence>MTPRYTDQSQHLYTSPPGPPNINHAQQPHVVPQGNLDHSQQSYDMSTETRGRPQYHTSAQGRFVETRQAVPSTPTLGTQWSTVQTSQPQQTFTSASGVSGSHGVSLPNDHVQSPESQRPPDLRTWQRKRPAEDPITAGSGGPPAAKRQQQGYIPPEGSQQAPRTDQRLAMSCMRAFRSLDTKFQDLHQAYCDKRDRDKWELSKREQEFKRRQPSMRGEYQHALESVRQDHEKQRRYWKVELRTNEQRWKGIVQQEDKIWRSSYAELDKIWDTWVQGDFQDLVRPQLVQYIRHLESAVSRLGSKPSGHVPLQREAPSQRQPAARTTTTASRSPRPPDAAPVMPLPTRSPSAEFTVPLPAQPSGAEMAMPSPSSPSSIASTVSSSPTYSSTPASTPPSSHIPSIGPIGPSPVYVSNNIARAMLPPPHRDVASTRPPSMYSPETAIAMPPRLYPLNTTSSVPPLAHPPISAAAMPPPAPYPATQSTIPPLPYHPSPAMSPPMRPSTTTTTMPPPPLPTRPAMVSPPPLPNIALPPTPPPDPTTTLLAPLCPDIITAMPPSPPPNRTATTPPPLLPDIGLARPSLPHPNRTRPLPSPRHPSIVTVKPPSRFPHRPATIPSGAEFRDAEFRGAKTMPAQPRFHEATMNPPGLYSDTALIHGNDDVIKTTAPTYNGDDATDTIWPSECYSAQEPISQTSGVETASSKRHGDATADTTPHTHGSSAKRPTLRTTGGVNSLSVTITISLAVTFSSAQTTTATPHASR</sequence>
<comment type="caution">
    <text evidence="2">The sequence shown here is derived from an EMBL/GenBank/DDBJ whole genome shotgun (WGS) entry which is preliminary data.</text>
</comment>
<name>A0A177EQ11_9EURO</name>
<protein>
    <submittedName>
        <fullName evidence="2">Uncharacterized protein</fullName>
    </submittedName>
</protein>
<feature type="compositionally biased region" description="Low complexity" evidence="1">
    <location>
        <begin position="316"/>
        <end position="331"/>
    </location>
</feature>
<organism evidence="2 3">
    <name type="scientific">Fonsecaea monophora</name>
    <dbReference type="NCBI Taxonomy" id="254056"/>
    <lineage>
        <taxon>Eukaryota</taxon>
        <taxon>Fungi</taxon>
        <taxon>Dikarya</taxon>
        <taxon>Ascomycota</taxon>
        <taxon>Pezizomycotina</taxon>
        <taxon>Eurotiomycetes</taxon>
        <taxon>Chaetothyriomycetidae</taxon>
        <taxon>Chaetothyriales</taxon>
        <taxon>Herpotrichiellaceae</taxon>
        <taxon>Fonsecaea</taxon>
    </lineage>
</organism>
<feature type="region of interest" description="Disordered" evidence="1">
    <location>
        <begin position="1"/>
        <end position="166"/>
    </location>
</feature>
<feature type="compositionally biased region" description="Low complexity" evidence="1">
    <location>
        <begin position="368"/>
        <end position="402"/>
    </location>
</feature>
<feature type="compositionally biased region" description="Pro residues" evidence="1">
    <location>
        <begin position="555"/>
        <end position="571"/>
    </location>
</feature>
<proteinExistence type="predicted"/>
<feature type="compositionally biased region" description="Polar residues" evidence="1">
    <location>
        <begin position="147"/>
        <end position="163"/>
    </location>
</feature>
<evidence type="ECO:0000313" key="3">
    <source>
        <dbReference type="Proteomes" id="UP000077002"/>
    </source>
</evidence>
<feature type="compositionally biased region" description="Polar residues" evidence="1">
    <location>
        <begin position="687"/>
        <end position="698"/>
    </location>
</feature>
<feature type="region of interest" description="Disordered" evidence="1">
    <location>
        <begin position="554"/>
        <end position="615"/>
    </location>
</feature>
<feature type="region of interest" description="Disordered" evidence="1">
    <location>
        <begin position="686"/>
        <end position="728"/>
    </location>
</feature>
<gene>
    <name evidence="2" type="ORF">AYO21_11793</name>
</gene>